<feature type="transmembrane region" description="Helical" evidence="1">
    <location>
        <begin position="13"/>
        <end position="42"/>
    </location>
</feature>
<keyword evidence="1" id="KW-1133">Transmembrane helix</keyword>
<evidence type="ECO:0000256" key="1">
    <source>
        <dbReference type="SAM" id="Phobius"/>
    </source>
</evidence>
<dbReference type="EMBL" id="JAKRRX010000181">
    <property type="protein sequence ID" value="MCW8336120.1"/>
    <property type="molecule type" value="Genomic_DNA"/>
</dbReference>
<accession>A0A9X3CI50</accession>
<dbReference type="AlphaFoldDB" id="A0A9X3CI50"/>
<proteinExistence type="predicted"/>
<name>A0A9X3CI50_9VIBR</name>
<dbReference type="RefSeq" id="WP_265689184.1">
    <property type="nucleotide sequence ID" value="NZ_JAKRRX010000181.1"/>
</dbReference>
<comment type="caution">
    <text evidence="2">The sequence shown here is derived from an EMBL/GenBank/DDBJ whole genome shotgun (WGS) entry which is preliminary data.</text>
</comment>
<reference evidence="2" key="1">
    <citation type="submission" date="2022-02" db="EMBL/GenBank/DDBJ databases">
        <title>Vibrio sp. nov., a new bacterium isolated from Bohai sea, China.</title>
        <authorList>
            <person name="Yuan Y."/>
        </authorList>
    </citation>
    <scope>NUCLEOTIDE SEQUENCE</scope>
    <source>
        <strain evidence="2">DBSS07</strain>
    </source>
</reference>
<evidence type="ECO:0000313" key="2">
    <source>
        <dbReference type="EMBL" id="MCW8336120.1"/>
    </source>
</evidence>
<feature type="transmembrane region" description="Helical" evidence="1">
    <location>
        <begin position="118"/>
        <end position="141"/>
    </location>
</feature>
<evidence type="ECO:0008006" key="4">
    <source>
        <dbReference type="Google" id="ProtNLM"/>
    </source>
</evidence>
<dbReference type="Proteomes" id="UP001155586">
    <property type="component" value="Unassembled WGS sequence"/>
</dbReference>
<gene>
    <name evidence="2" type="ORF">MD483_20115</name>
</gene>
<sequence length="143" mass="16603">MINGVPAWLWLPLWGGIVISGIGVILFGFGNLITLPITLYLLRNRKAYLIDKLDSYAPKKVQGWAHFPSFAWIRSSQQAFSWFNRHSKEEIQYWRCGIKKELGSTYWLYRLNAECLRFGFLSVFLGILFMGIEYKFGILGIPF</sequence>
<evidence type="ECO:0000313" key="3">
    <source>
        <dbReference type="Proteomes" id="UP001155586"/>
    </source>
</evidence>
<keyword evidence="1" id="KW-0812">Transmembrane</keyword>
<organism evidence="2 3">
    <name type="scientific">Vibrio paucivorans</name>
    <dbReference type="NCBI Taxonomy" id="2829489"/>
    <lineage>
        <taxon>Bacteria</taxon>
        <taxon>Pseudomonadati</taxon>
        <taxon>Pseudomonadota</taxon>
        <taxon>Gammaproteobacteria</taxon>
        <taxon>Vibrionales</taxon>
        <taxon>Vibrionaceae</taxon>
        <taxon>Vibrio</taxon>
    </lineage>
</organism>
<protein>
    <recommendedName>
        <fullName evidence="4">Glycosyl-4,4'-diaponeurosporenoate acyltransferase</fullName>
    </recommendedName>
</protein>
<keyword evidence="1" id="KW-0472">Membrane</keyword>
<keyword evidence="3" id="KW-1185">Reference proteome</keyword>